<comment type="subcellular location">
    <subcellularLocation>
        <location evidence="2">Cell projection</location>
        <location evidence="2">Growth cone membrane</location>
        <topology evidence="2">Multi-pass membrane protein</topology>
    </subcellularLocation>
    <subcellularLocation>
        <location evidence="3">Endoplasmic reticulum membrane</location>
        <topology evidence="3">Multi-pass membrane protein</topology>
    </subcellularLocation>
    <subcellularLocation>
        <location evidence="1">Recycling endosome membrane</location>
        <topology evidence="1">Multi-pass membrane protein</topology>
    </subcellularLocation>
</comment>
<dbReference type="GO" id="GO:0071782">
    <property type="term" value="C:endoplasmic reticulum tubular network"/>
    <property type="evidence" value="ECO:0007669"/>
    <property type="project" value="TreeGrafter"/>
</dbReference>
<feature type="domain" description="FYVE-type" evidence="18">
    <location>
        <begin position="270"/>
        <end position="335"/>
    </location>
</feature>
<evidence type="ECO:0000256" key="14">
    <source>
        <dbReference type="ARBA" id="ARBA00023273"/>
    </source>
</evidence>
<evidence type="ECO:0000256" key="9">
    <source>
        <dbReference type="ARBA" id="ARBA00022771"/>
    </source>
</evidence>
<dbReference type="InterPro" id="IPR001611">
    <property type="entry name" value="Leu-rich_rpt"/>
</dbReference>
<dbReference type="GO" id="GO:0005789">
    <property type="term" value="C:endoplasmic reticulum membrane"/>
    <property type="evidence" value="ECO:0007669"/>
    <property type="project" value="UniProtKB-SubCell"/>
</dbReference>
<proteinExistence type="predicted"/>
<feature type="transmembrane region" description="Helical" evidence="17">
    <location>
        <begin position="192"/>
        <end position="214"/>
    </location>
</feature>
<evidence type="ECO:0000256" key="3">
    <source>
        <dbReference type="ARBA" id="ARBA00004477"/>
    </source>
</evidence>
<dbReference type="GO" id="GO:0055038">
    <property type="term" value="C:recycling endosome membrane"/>
    <property type="evidence" value="ECO:0007669"/>
    <property type="project" value="UniProtKB-SubCell"/>
</dbReference>
<evidence type="ECO:0000259" key="18">
    <source>
        <dbReference type="PROSITE" id="PS50178"/>
    </source>
</evidence>
<keyword evidence="6 17" id="KW-0812">Transmembrane</keyword>
<keyword evidence="14" id="KW-0966">Cell projection</keyword>
<dbReference type="SUPFAM" id="SSF57903">
    <property type="entry name" value="FYVE/PHD zinc finger"/>
    <property type="match status" value="1"/>
</dbReference>
<dbReference type="GO" id="GO:0072659">
    <property type="term" value="P:protein localization to plasma membrane"/>
    <property type="evidence" value="ECO:0007669"/>
    <property type="project" value="InterPro"/>
</dbReference>
<dbReference type="PANTHER" id="PTHR14543">
    <property type="entry name" value="PROTRUDIN"/>
    <property type="match status" value="1"/>
</dbReference>
<evidence type="ECO:0000313" key="19">
    <source>
        <dbReference type="EMBL" id="KAI6654709.1"/>
    </source>
</evidence>
<protein>
    <recommendedName>
        <fullName evidence="4">Protrudin</fullName>
    </recommendedName>
    <alternativeName>
        <fullName evidence="15">Zinc finger FYVE domain-containing protein 27</fullName>
    </alternativeName>
</protein>
<name>A0AAV7K2B0_9METZ</name>
<evidence type="ECO:0000256" key="2">
    <source>
        <dbReference type="ARBA" id="ARBA00004460"/>
    </source>
</evidence>
<evidence type="ECO:0000313" key="20">
    <source>
        <dbReference type="Proteomes" id="UP001165289"/>
    </source>
</evidence>
<dbReference type="InterPro" id="IPR011011">
    <property type="entry name" value="Znf_FYVE_PHD"/>
</dbReference>
<keyword evidence="11" id="KW-0862">Zinc</keyword>
<keyword evidence="20" id="KW-1185">Reference proteome</keyword>
<evidence type="ECO:0000256" key="11">
    <source>
        <dbReference type="ARBA" id="ARBA00022833"/>
    </source>
</evidence>
<dbReference type="SUPFAM" id="SSF52058">
    <property type="entry name" value="L domain-like"/>
    <property type="match status" value="1"/>
</dbReference>
<feature type="transmembrane region" description="Helical" evidence="17">
    <location>
        <begin position="158"/>
        <end position="186"/>
    </location>
</feature>
<evidence type="ECO:0000256" key="1">
    <source>
        <dbReference type="ARBA" id="ARBA00004195"/>
    </source>
</evidence>
<dbReference type="GO" id="GO:0016192">
    <property type="term" value="P:vesicle-mediated transport"/>
    <property type="evidence" value="ECO:0007669"/>
    <property type="project" value="InterPro"/>
</dbReference>
<dbReference type="InterPro" id="IPR013083">
    <property type="entry name" value="Znf_RING/FYVE/PHD"/>
</dbReference>
<comment type="caution">
    <text evidence="19">The sequence shown here is derived from an EMBL/GenBank/DDBJ whole genome shotgun (WGS) entry which is preliminary data.</text>
</comment>
<organism evidence="19 20">
    <name type="scientific">Oopsacas minuta</name>
    <dbReference type="NCBI Taxonomy" id="111878"/>
    <lineage>
        <taxon>Eukaryota</taxon>
        <taxon>Metazoa</taxon>
        <taxon>Porifera</taxon>
        <taxon>Hexactinellida</taxon>
        <taxon>Hexasterophora</taxon>
        <taxon>Lyssacinosida</taxon>
        <taxon>Leucopsacidae</taxon>
        <taxon>Oopsacas</taxon>
    </lineage>
</organism>
<dbReference type="Pfam" id="PF13855">
    <property type="entry name" value="LRR_8"/>
    <property type="match status" value="1"/>
</dbReference>
<dbReference type="GO" id="GO:0008270">
    <property type="term" value="F:zinc ion binding"/>
    <property type="evidence" value="ECO:0007669"/>
    <property type="project" value="UniProtKB-KW"/>
</dbReference>
<feature type="transmembrane region" description="Helical" evidence="17">
    <location>
        <begin position="49"/>
        <end position="69"/>
    </location>
</feature>
<dbReference type="InterPro" id="IPR000306">
    <property type="entry name" value="Znf_FYVE"/>
</dbReference>
<reference evidence="19 20" key="1">
    <citation type="journal article" date="2023" name="BMC Biol.">
        <title>The compact genome of the sponge Oopsacas minuta (Hexactinellida) is lacking key metazoan core genes.</title>
        <authorList>
            <person name="Santini S."/>
            <person name="Schenkelaars Q."/>
            <person name="Jourda C."/>
            <person name="Duchesne M."/>
            <person name="Belahbib H."/>
            <person name="Rocher C."/>
            <person name="Selva M."/>
            <person name="Riesgo A."/>
            <person name="Vervoort M."/>
            <person name="Leys S.P."/>
            <person name="Kodjabachian L."/>
            <person name="Le Bivic A."/>
            <person name="Borchiellini C."/>
            <person name="Claverie J.M."/>
            <person name="Renard E."/>
        </authorList>
    </citation>
    <scope>NUCLEOTIDE SEQUENCE [LARGE SCALE GENOMIC DNA]</scope>
    <source>
        <strain evidence="19">SPO-2</strain>
    </source>
</reference>
<evidence type="ECO:0000256" key="8">
    <source>
        <dbReference type="ARBA" id="ARBA00022753"/>
    </source>
</evidence>
<evidence type="ECO:0000256" key="10">
    <source>
        <dbReference type="ARBA" id="ARBA00022824"/>
    </source>
</evidence>
<dbReference type="Gene3D" id="3.30.40.10">
    <property type="entry name" value="Zinc/RING finger domain, C3HC4 (zinc finger)"/>
    <property type="match status" value="1"/>
</dbReference>
<evidence type="ECO:0000256" key="15">
    <source>
        <dbReference type="ARBA" id="ARBA00032025"/>
    </source>
</evidence>
<keyword evidence="12 17" id="KW-1133">Transmembrane helix</keyword>
<dbReference type="Gene3D" id="3.80.10.10">
    <property type="entry name" value="Ribonuclease Inhibitor"/>
    <property type="match status" value="1"/>
</dbReference>
<dbReference type="Pfam" id="PF01363">
    <property type="entry name" value="FYVE"/>
    <property type="match status" value="1"/>
</dbReference>
<keyword evidence="13 17" id="KW-0472">Membrane</keyword>
<sequence>MNNNHIPVDDVSIPDRHVDIVYLTRTYNLAIVYLYPLRSSVRSLILLRSWKYPLLSSLAFISLFALLLHPTFIPGSLIILTSSALLLMLASFITQYSTENRELSRPKYQIYLNNSYQNDLTQELEQGEGIQQDIRDFRSMLLLAQDNLNSLIKIFDSIYCLISWANHFNSTVFVGILFLIAVLLLILPSVTISLLLSTLLCCNVNIISLIISFITPSNKCKEKKFLNRPEEKIRSQSDVSLSPNMTDANEIVPPDVPQTGVATPRRRMTRDRHDLCHKCETILRIYRKKRMCQKCGNTFCGNCSMKIKKSYLGVTAPNASKETVDVCIPCNQRLTGSPSLRPNRMVLQDSILPSSIFAATNLNELYLRNNPLLLISEEISNFTYLRTLSASFCLLEDLPNSIYSLCNLRELDISYNRLKRISYKFCNLRELMFLNLEGNELPGLPIELTFLQKLKFLKATSNFMHPLIWNDSLNKQPDHLQDICMRNILYELYDDDMERVPTNLSTLFTQRHNHCANCELTFFGFGREIIFPSNTPDHSVHSFPVLFNVCAERCIPFLKERLKQN</sequence>
<dbReference type="PROSITE" id="PS50178">
    <property type="entry name" value="ZF_FYVE"/>
    <property type="match status" value="1"/>
</dbReference>
<evidence type="ECO:0000256" key="16">
    <source>
        <dbReference type="PROSITE-ProRule" id="PRU00091"/>
    </source>
</evidence>
<gene>
    <name evidence="19" type="ORF">LOD99_2588</name>
</gene>
<keyword evidence="8" id="KW-0967">Endosome</keyword>
<keyword evidence="5" id="KW-1003">Cell membrane</keyword>
<evidence type="ECO:0000256" key="4">
    <source>
        <dbReference type="ARBA" id="ARBA00015523"/>
    </source>
</evidence>
<evidence type="ECO:0000256" key="12">
    <source>
        <dbReference type="ARBA" id="ARBA00022989"/>
    </source>
</evidence>
<evidence type="ECO:0000256" key="6">
    <source>
        <dbReference type="ARBA" id="ARBA00022692"/>
    </source>
</evidence>
<dbReference type="PROSITE" id="PS51450">
    <property type="entry name" value="LRR"/>
    <property type="match status" value="1"/>
</dbReference>
<dbReference type="AlphaFoldDB" id="A0AAV7K2B0"/>
<keyword evidence="7" id="KW-0479">Metal-binding</keyword>
<dbReference type="GO" id="GO:0071787">
    <property type="term" value="P:endoplasmic reticulum tubular network formation"/>
    <property type="evidence" value="ECO:0007669"/>
    <property type="project" value="InterPro"/>
</dbReference>
<dbReference type="Proteomes" id="UP001165289">
    <property type="component" value="Unassembled WGS sequence"/>
</dbReference>
<evidence type="ECO:0000256" key="7">
    <source>
        <dbReference type="ARBA" id="ARBA00022723"/>
    </source>
</evidence>
<dbReference type="InterPro" id="IPR042405">
    <property type="entry name" value="Protrudin"/>
</dbReference>
<keyword evidence="9 16" id="KW-0863">Zinc-finger</keyword>
<dbReference type="InterPro" id="IPR017455">
    <property type="entry name" value="Znf_FYVE-rel"/>
</dbReference>
<dbReference type="InterPro" id="IPR032675">
    <property type="entry name" value="LRR_dom_sf"/>
</dbReference>
<evidence type="ECO:0000256" key="13">
    <source>
        <dbReference type="ARBA" id="ARBA00023136"/>
    </source>
</evidence>
<keyword evidence="10" id="KW-0256">Endoplasmic reticulum</keyword>
<accession>A0AAV7K2B0</accession>
<feature type="transmembrane region" description="Helical" evidence="17">
    <location>
        <begin position="75"/>
        <end position="97"/>
    </location>
</feature>
<dbReference type="PANTHER" id="PTHR14543:SF1">
    <property type="entry name" value="PROTRUDIN"/>
    <property type="match status" value="1"/>
</dbReference>
<evidence type="ECO:0000256" key="5">
    <source>
        <dbReference type="ARBA" id="ARBA00022475"/>
    </source>
</evidence>
<feature type="transmembrane region" description="Helical" evidence="17">
    <location>
        <begin position="20"/>
        <end position="37"/>
    </location>
</feature>
<dbReference type="EMBL" id="JAKMXF010000221">
    <property type="protein sequence ID" value="KAI6654709.1"/>
    <property type="molecule type" value="Genomic_DNA"/>
</dbReference>
<evidence type="ECO:0000256" key="17">
    <source>
        <dbReference type="SAM" id="Phobius"/>
    </source>
</evidence>